<evidence type="ECO:0000256" key="4">
    <source>
        <dbReference type="ARBA" id="ARBA00022695"/>
    </source>
</evidence>
<evidence type="ECO:0000313" key="14">
    <source>
        <dbReference type="Proteomes" id="UP000190667"/>
    </source>
</evidence>
<dbReference type="Pfam" id="PF06144">
    <property type="entry name" value="DNA_pol3_delta"/>
    <property type="match status" value="1"/>
</dbReference>
<protein>
    <recommendedName>
        <fullName evidence="2 10">DNA polymerase III subunit delta</fullName>
        <ecNumber evidence="1 10">2.7.7.7</ecNumber>
    </recommendedName>
</protein>
<name>A0A1S8YJD6_9GAMM</name>
<evidence type="ECO:0000256" key="8">
    <source>
        <dbReference type="ARBA" id="ARBA00034754"/>
    </source>
</evidence>
<dbReference type="InterPro" id="IPR010372">
    <property type="entry name" value="DNA_pol3_delta_N"/>
</dbReference>
<proteinExistence type="inferred from homology"/>
<comment type="caution">
    <text evidence="13">The sequence shown here is derived from an EMBL/GenBank/DDBJ whole genome shotgun (WGS) entry which is preliminary data.</text>
</comment>
<dbReference type="CDD" id="cd18138">
    <property type="entry name" value="HLD_clamp_pol_III_delta"/>
    <property type="match status" value="1"/>
</dbReference>
<dbReference type="Gene3D" id="1.20.272.10">
    <property type="match status" value="1"/>
</dbReference>
<dbReference type="EC" id="2.7.7.7" evidence="1 10"/>
<dbReference type="GO" id="GO:0003677">
    <property type="term" value="F:DNA binding"/>
    <property type="evidence" value="ECO:0007669"/>
    <property type="project" value="InterPro"/>
</dbReference>
<evidence type="ECO:0000256" key="6">
    <source>
        <dbReference type="ARBA" id="ARBA00022932"/>
    </source>
</evidence>
<dbReference type="InterPro" id="IPR027417">
    <property type="entry name" value="P-loop_NTPase"/>
</dbReference>
<dbReference type="AlphaFoldDB" id="A0A1S8YJD6"/>
<evidence type="ECO:0000256" key="3">
    <source>
        <dbReference type="ARBA" id="ARBA00022679"/>
    </source>
</evidence>
<dbReference type="OrthoDB" id="9770982at2"/>
<dbReference type="NCBIfam" id="TIGR01128">
    <property type="entry name" value="holA"/>
    <property type="match status" value="1"/>
</dbReference>
<dbReference type="STRING" id="1926881.BTJ39_17050"/>
<evidence type="ECO:0000259" key="11">
    <source>
        <dbReference type="Pfam" id="PF06144"/>
    </source>
</evidence>
<evidence type="ECO:0000256" key="1">
    <source>
        <dbReference type="ARBA" id="ARBA00012417"/>
    </source>
</evidence>
<evidence type="ECO:0000256" key="7">
    <source>
        <dbReference type="ARBA" id="ARBA00026073"/>
    </source>
</evidence>
<keyword evidence="5" id="KW-0235">DNA replication</keyword>
<keyword evidence="6" id="KW-0239">DNA-directed DNA polymerase</keyword>
<keyword evidence="4" id="KW-0548">Nucleotidyltransferase</keyword>
<dbReference type="InterPro" id="IPR008921">
    <property type="entry name" value="DNA_pol3_clamp-load_cplx_C"/>
</dbReference>
<gene>
    <name evidence="13" type="ORF">BTJ39_17050</name>
</gene>
<dbReference type="GO" id="GO:0006261">
    <property type="term" value="P:DNA-templated DNA replication"/>
    <property type="evidence" value="ECO:0007669"/>
    <property type="project" value="TreeGrafter"/>
</dbReference>
<dbReference type="RefSeq" id="WP_078003892.1">
    <property type="nucleotide sequence ID" value="NZ_MRUL01000013.1"/>
</dbReference>
<dbReference type="Gene3D" id="3.40.50.300">
    <property type="entry name" value="P-loop containing nucleotide triphosphate hydrolases"/>
    <property type="match status" value="1"/>
</dbReference>
<dbReference type="SUPFAM" id="SSF48019">
    <property type="entry name" value="post-AAA+ oligomerization domain-like"/>
    <property type="match status" value="1"/>
</dbReference>
<dbReference type="Pfam" id="PF14840">
    <property type="entry name" value="DNA_pol3_delt_C"/>
    <property type="match status" value="1"/>
</dbReference>
<reference evidence="13 14" key="1">
    <citation type="submission" date="2016-12" db="EMBL/GenBank/DDBJ databases">
        <title>Izhakiella australiana sp. nov. of genus Izhakiella isolated from Australian desert.</title>
        <authorList>
            <person name="Ji M."/>
        </authorList>
    </citation>
    <scope>NUCLEOTIDE SEQUENCE [LARGE SCALE GENOMIC DNA]</scope>
    <source>
        <strain evidence="13 14">D4N98</strain>
    </source>
</reference>
<evidence type="ECO:0000256" key="10">
    <source>
        <dbReference type="NCBIfam" id="TIGR01128"/>
    </source>
</evidence>
<dbReference type="FunFam" id="1.20.272.10:FF:000008">
    <property type="entry name" value="DNA polymerase III, delta subunit"/>
    <property type="match status" value="1"/>
</dbReference>
<sequence>MIRIYPEQLRAQLQEGLRPCYILSGNEPLLLQESQDAIRKQAQQNQFTEHHSTAIDAHTDWDALFASCRELSLFANRQTLTLMLAENGPNAAIAERLVTLNGLLHDDILLILRCPKLTKAQENSAWYKALSAQAVVVPCQTPEQAHLPRWVSARAKQLNLQLDDVSIQLLCYCYEGNLLALSQALERLGLLWPEGKLTLPRVEAAVNDASHFTPFHWVDALLAGKSKRALHILHQLQQEESEPVIMLRTLQRDLMTLLLLQRQMKTVALRTLLDQHRVWQNRRPLFTEALQRLSASRLRLAIGQLTRIELIIKQDYGQSVWRELETLTLMLCHPGFPEELVHA</sequence>
<dbReference type="GO" id="GO:0003887">
    <property type="term" value="F:DNA-directed DNA polymerase activity"/>
    <property type="evidence" value="ECO:0007669"/>
    <property type="project" value="UniProtKB-UniRule"/>
</dbReference>
<dbReference type="SUPFAM" id="SSF52540">
    <property type="entry name" value="P-loop containing nucleoside triphosphate hydrolases"/>
    <property type="match status" value="1"/>
</dbReference>
<dbReference type="FunFam" id="1.10.8.60:FF:000041">
    <property type="entry name" value="DNA polymerase III subunit delta"/>
    <property type="match status" value="1"/>
</dbReference>
<dbReference type="Proteomes" id="UP000190667">
    <property type="component" value="Unassembled WGS sequence"/>
</dbReference>
<accession>A0A1S8YJD6</accession>
<organism evidence="13 14">
    <name type="scientific">Izhakiella australiensis</name>
    <dbReference type="NCBI Taxonomy" id="1926881"/>
    <lineage>
        <taxon>Bacteria</taxon>
        <taxon>Pseudomonadati</taxon>
        <taxon>Pseudomonadota</taxon>
        <taxon>Gammaproteobacteria</taxon>
        <taxon>Enterobacterales</taxon>
        <taxon>Erwiniaceae</taxon>
        <taxon>Izhakiella</taxon>
    </lineage>
</organism>
<comment type="subunit">
    <text evidence="7">DNA polymerase III contains a core (composed of alpha, epsilon and theta chains) that associates with a tau subunit. This core dimerizes to form the POLIII' complex. PolIII' associates with the gamma complex (composed of gamma, delta, delta', psi and chi chains) and with the beta chain to form the complete DNA polymerase III complex.</text>
</comment>
<evidence type="ECO:0000259" key="12">
    <source>
        <dbReference type="Pfam" id="PF14840"/>
    </source>
</evidence>
<dbReference type="GO" id="GO:0009360">
    <property type="term" value="C:DNA polymerase III complex"/>
    <property type="evidence" value="ECO:0007669"/>
    <property type="project" value="UniProtKB-UniRule"/>
</dbReference>
<dbReference type="Gene3D" id="1.10.8.60">
    <property type="match status" value="1"/>
</dbReference>
<dbReference type="EMBL" id="MRUL01000013">
    <property type="protein sequence ID" value="OON38793.1"/>
    <property type="molecule type" value="Genomic_DNA"/>
</dbReference>
<dbReference type="InterPro" id="IPR032780">
    <property type="entry name" value="DNA_pol3_delt_C"/>
</dbReference>
<comment type="catalytic activity">
    <reaction evidence="9">
        <text>DNA(n) + a 2'-deoxyribonucleoside 5'-triphosphate = DNA(n+1) + diphosphate</text>
        <dbReference type="Rhea" id="RHEA:22508"/>
        <dbReference type="Rhea" id="RHEA-COMP:17339"/>
        <dbReference type="Rhea" id="RHEA-COMP:17340"/>
        <dbReference type="ChEBI" id="CHEBI:33019"/>
        <dbReference type="ChEBI" id="CHEBI:61560"/>
        <dbReference type="ChEBI" id="CHEBI:173112"/>
        <dbReference type="EC" id="2.7.7.7"/>
    </reaction>
</comment>
<feature type="domain" description="DNA polymerase III delta N-terminal" evidence="11">
    <location>
        <begin position="21"/>
        <end position="140"/>
    </location>
</feature>
<evidence type="ECO:0000256" key="2">
    <source>
        <dbReference type="ARBA" id="ARBA00017703"/>
    </source>
</evidence>
<dbReference type="PANTHER" id="PTHR34388:SF1">
    <property type="entry name" value="DNA POLYMERASE III SUBUNIT DELTA"/>
    <property type="match status" value="1"/>
</dbReference>
<dbReference type="PANTHER" id="PTHR34388">
    <property type="entry name" value="DNA POLYMERASE III SUBUNIT DELTA"/>
    <property type="match status" value="1"/>
</dbReference>
<evidence type="ECO:0000256" key="5">
    <source>
        <dbReference type="ARBA" id="ARBA00022705"/>
    </source>
</evidence>
<feature type="domain" description="DNA polymerase III subunit delta C-terminal" evidence="12">
    <location>
        <begin position="214"/>
        <end position="336"/>
    </location>
</feature>
<evidence type="ECO:0000313" key="13">
    <source>
        <dbReference type="EMBL" id="OON38793.1"/>
    </source>
</evidence>
<dbReference type="InterPro" id="IPR005790">
    <property type="entry name" value="DNA_polIII_delta"/>
</dbReference>
<keyword evidence="14" id="KW-1185">Reference proteome</keyword>
<evidence type="ECO:0000256" key="9">
    <source>
        <dbReference type="ARBA" id="ARBA00049244"/>
    </source>
</evidence>
<keyword evidence="3" id="KW-0808">Transferase</keyword>
<comment type="similarity">
    <text evidence="8">Belongs to the DNA polymerase HolA subunit family.</text>
</comment>